<keyword evidence="5" id="KW-1185">Reference proteome</keyword>
<dbReference type="InterPro" id="IPR020904">
    <property type="entry name" value="Sc_DH/Rdtase_CS"/>
</dbReference>
<dbReference type="AlphaFoldDB" id="A0A6M4IMW3"/>
<dbReference type="SUPFAM" id="SSF51735">
    <property type="entry name" value="NAD(P)-binding Rossmann-fold domains"/>
    <property type="match status" value="1"/>
</dbReference>
<proteinExistence type="inferred from homology"/>
<dbReference type="FunFam" id="3.40.50.720:FF:000084">
    <property type="entry name" value="Short-chain dehydrogenase reductase"/>
    <property type="match status" value="1"/>
</dbReference>
<dbReference type="PANTHER" id="PTHR42879">
    <property type="entry name" value="3-OXOACYL-(ACYL-CARRIER-PROTEIN) REDUCTASE"/>
    <property type="match status" value="1"/>
</dbReference>
<comment type="similarity">
    <text evidence="1 2">Belongs to the short-chain dehydrogenases/reductases (SDR) family.</text>
</comment>
<dbReference type="Gene3D" id="3.40.50.720">
    <property type="entry name" value="NAD(P)-binding Rossmann-like Domain"/>
    <property type="match status" value="1"/>
</dbReference>
<dbReference type="InterPro" id="IPR057326">
    <property type="entry name" value="KR_dom"/>
</dbReference>
<dbReference type="PRINTS" id="PR00080">
    <property type="entry name" value="SDRFAMILY"/>
</dbReference>
<feature type="domain" description="Ketoreductase" evidence="3">
    <location>
        <begin position="15"/>
        <end position="194"/>
    </location>
</feature>
<evidence type="ECO:0000313" key="4">
    <source>
        <dbReference type="EMBL" id="QJR36364.1"/>
    </source>
</evidence>
<dbReference type="InterPro" id="IPR050259">
    <property type="entry name" value="SDR"/>
</dbReference>
<evidence type="ECO:0000256" key="1">
    <source>
        <dbReference type="ARBA" id="ARBA00006484"/>
    </source>
</evidence>
<dbReference type="RefSeq" id="WP_171225796.1">
    <property type="nucleotide sequence ID" value="NZ_CP053085.1"/>
</dbReference>
<evidence type="ECO:0000259" key="3">
    <source>
        <dbReference type="SMART" id="SM00822"/>
    </source>
</evidence>
<dbReference type="InterPro" id="IPR002347">
    <property type="entry name" value="SDR_fam"/>
</dbReference>
<organism evidence="4 5">
    <name type="scientific">Gemmatimonas groenlandica</name>
    <dbReference type="NCBI Taxonomy" id="2732249"/>
    <lineage>
        <taxon>Bacteria</taxon>
        <taxon>Pseudomonadati</taxon>
        <taxon>Gemmatimonadota</taxon>
        <taxon>Gemmatimonadia</taxon>
        <taxon>Gemmatimonadales</taxon>
        <taxon>Gemmatimonadaceae</taxon>
        <taxon>Gemmatimonas</taxon>
    </lineage>
</organism>
<dbReference type="Proteomes" id="UP000500938">
    <property type="component" value="Chromosome"/>
</dbReference>
<dbReference type="PROSITE" id="PS00061">
    <property type="entry name" value="ADH_SHORT"/>
    <property type="match status" value="1"/>
</dbReference>
<protein>
    <submittedName>
        <fullName evidence="4">SDR family oxidoreductase</fullName>
    </submittedName>
</protein>
<dbReference type="Pfam" id="PF00106">
    <property type="entry name" value="adh_short"/>
    <property type="match status" value="1"/>
</dbReference>
<sequence length="271" mass="27236">MNLHTSDSLPALAGRHALVTGANRGIGAAIARSLSAAGAHVSLLVRDPARAEAVAASLAGPYTVVVADVTDREALTGACAAAAKALGPVDILVNNAGTAESAPFLKSDAALFDRMIAMHLMAPVYASQEVLPGMIERGFGHIVNVASVAGLMGAPYVTAYTAAKHAMIGFTRSLALEVGPRGVAVNAVCPAYTDTDLVTGAVERIVQRTGRSASDALHSILSDAGQTRIVTSEEVADAVLALCAAPIGAPVGQAIVIDGRAVDGSAPEIGA</sequence>
<dbReference type="GO" id="GO:0032787">
    <property type="term" value="P:monocarboxylic acid metabolic process"/>
    <property type="evidence" value="ECO:0007669"/>
    <property type="project" value="UniProtKB-ARBA"/>
</dbReference>
<dbReference type="KEGG" id="ggr:HKW67_13040"/>
<dbReference type="InterPro" id="IPR036291">
    <property type="entry name" value="NAD(P)-bd_dom_sf"/>
</dbReference>
<gene>
    <name evidence="4" type="ORF">HKW67_13040</name>
</gene>
<name>A0A6M4IMW3_9BACT</name>
<dbReference type="CDD" id="cd05233">
    <property type="entry name" value="SDR_c"/>
    <property type="match status" value="1"/>
</dbReference>
<dbReference type="PRINTS" id="PR00081">
    <property type="entry name" value="GDHRDH"/>
</dbReference>
<accession>A0A6M4IMW3</accession>
<dbReference type="PANTHER" id="PTHR42879:SF2">
    <property type="entry name" value="3-OXOACYL-[ACYL-CARRIER-PROTEIN] REDUCTASE FABG"/>
    <property type="match status" value="1"/>
</dbReference>
<evidence type="ECO:0000256" key="2">
    <source>
        <dbReference type="RuleBase" id="RU000363"/>
    </source>
</evidence>
<reference evidence="4 5" key="1">
    <citation type="submission" date="2020-05" db="EMBL/GenBank/DDBJ databases">
        <title>Complete genome sequence of Gemmatimonas greenlandica TET16.</title>
        <authorList>
            <person name="Zeng Y."/>
        </authorList>
    </citation>
    <scope>NUCLEOTIDE SEQUENCE [LARGE SCALE GENOMIC DNA]</scope>
    <source>
        <strain evidence="4 5">TET16</strain>
    </source>
</reference>
<dbReference type="SMART" id="SM00822">
    <property type="entry name" value="PKS_KR"/>
    <property type="match status" value="1"/>
</dbReference>
<evidence type="ECO:0000313" key="5">
    <source>
        <dbReference type="Proteomes" id="UP000500938"/>
    </source>
</evidence>
<dbReference type="EMBL" id="CP053085">
    <property type="protein sequence ID" value="QJR36364.1"/>
    <property type="molecule type" value="Genomic_DNA"/>
</dbReference>